<keyword evidence="3" id="KW-1185">Reference proteome</keyword>
<dbReference type="SUPFAM" id="SSF56349">
    <property type="entry name" value="DNA breaking-rejoining enzymes"/>
    <property type="match status" value="1"/>
</dbReference>
<dbReference type="Proteomes" id="UP000462055">
    <property type="component" value="Unassembled WGS sequence"/>
</dbReference>
<dbReference type="InterPro" id="IPR013762">
    <property type="entry name" value="Integrase-like_cat_sf"/>
</dbReference>
<evidence type="ECO:0000256" key="1">
    <source>
        <dbReference type="ARBA" id="ARBA00023172"/>
    </source>
</evidence>
<reference evidence="2" key="1">
    <citation type="submission" date="2019-12" db="EMBL/GenBank/DDBJ databases">
        <title>Actinomadura physcomitrii sp. nov., a novel actinomycete isolated from moss [Physcomitrium sphaericum (Ludw) Fuernr].</title>
        <authorList>
            <person name="Zhuang X."/>
        </authorList>
    </citation>
    <scope>NUCLEOTIDE SEQUENCE [LARGE SCALE GENOMIC DNA]</scope>
    <source>
        <strain evidence="2">LD22</strain>
    </source>
</reference>
<dbReference type="RefSeq" id="WP_151597466.1">
    <property type="nucleotide sequence ID" value="NZ_WBMS02000032.1"/>
</dbReference>
<dbReference type="AlphaFoldDB" id="A0A6I4MGW1"/>
<name>A0A6I4MGW1_9ACTN</name>
<dbReference type="EMBL" id="WBMS02000032">
    <property type="protein sequence ID" value="MWA04963.1"/>
    <property type="molecule type" value="Genomic_DNA"/>
</dbReference>
<dbReference type="GO" id="GO:0015074">
    <property type="term" value="P:DNA integration"/>
    <property type="evidence" value="ECO:0007669"/>
    <property type="project" value="InterPro"/>
</dbReference>
<dbReference type="InterPro" id="IPR011010">
    <property type="entry name" value="DNA_brk_join_enz"/>
</dbReference>
<organism evidence="2 3">
    <name type="scientific">Actinomadura physcomitrii</name>
    <dbReference type="NCBI Taxonomy" id="2650748"/>
    <lineage>
        <taxon>Bacteria</taxon>
        <taxon>Bacillati</taxon>
        <taxon>Actinomycetota</taxon>
        <taxon>Actinomycetes</taxon>
        <taxon>Streptosporangiales</taxon>
        <taxon>Thermomonosporaceae</taxon>
        <taxon>Actinomadura</taxon>
    </lineage>
</organism>
<evidence type="ECO:0000313" key="2">
    <source>
        <dbReference type="EMBL" id="MWA04963.1"/>
    </source>
</evidence>
<comment type="caution">
    <text evidence="2">The sequence shown here is derived from an EMBL/GenBank/DDBJ whole genome shotgun (WGS) entry which is preliminary data.</text>
</comment>
<dbReference type="Gene3D" id="1.10.443.10">
    <property type="entry name" value="Intergrase catalytic core"/>
    <property type="match status" value="1"/>
</dbReference>
<gene>
    <name evidence="2" type="ORF">F8568_032280</name>
</gene>
<dbReference type="GO" id="GO:0006310">
    <property type="term" value="P:DNA recombination"/>
    <property type="evidence" value="ECO:0007669"/>
    <property type="project" value="UniProtKB-KW"/>
</dbReference>
<dbReference type="GO" id="GO:0003677">
    <property type="term" value="F:DNA binding"/>
    <property type="evidence" value="ECO:0007669"/>
    <property type="project" value="InterPro"/>
</dbReference>
<keyword evidence="1" id="KW-0233">DNA recombination</keyword>
<evidence type="ECO:0000313" key="3">
    <source>
        <dbReference type="Proteomes" id="UP000462055"/>
    </source>
</evidence>
<proteinExistence type="predicted"/>
<protein>
    <submittedName>
        <fullName evidence="2">Tyrosine-type recombinase/integrase</fullName>
    </submittedName>
</protein>
<sequence>MTTPRQSAPSPSSPTRPQAAAIVMEASNDPGWGMFVWLALTTGAPGGELCVLRWDDVDIDAGAVAIGGRRSGLDAETITLLRAHLAHCRAQAAMLGIERRPGAYVFSTSPDGGAAPEPDTVVERYARTCASLGWTMHLDRLPHYSAAELVAAGVDVRALHWRLQRGLSRIQRRPSA</sequence>
<accession>A0A6I4MGW1</accession>